<accession>A0ABW4JYY0</accession>
<evidence type="ECO:0000256" key="1">
    <source>
        <dbReference type="SAM" id="MobiDB-lite"/>
    </source>
</evidence>
<sequence>MGRTARLELLRRLLPLGLAVLGLSGAMTFLSLLTGGMCLAAAAAIYFALPHPRLMAGAVRPTAVPPVGISDAIGFLIGVPLLTAGLVGAGAADPAMALVYLALLLPGSLCIPLFILIVRQETSWIRFVNNGFEITQMGLTARVPYSEIRDVELKSLRASGGRGWMMSLFAGGGGHKRITLLNAGSETKAMIFRARNGDVFSVSCEVIPDLNRVLVGLDRAGVDLPAAFAERQRKRTRKMKERIYGKPELSDSAGRMEKLDSSRIAETIRRYRQRKLASG</sequence>
<feature type="transmembrane region" description="Helical" evidence="2">
    <location>
        <begin position="97"/>
        <end position="118"/>
    </location>
</feature>
<keyword evidence="2" id="KW-1133">Transmembrane helix</keyword>
<reference evidence="4" key="1">
    <citation type="journal article" date="2019" name="Int. J. Syst. Evol. Microbiol.">
        <title>The Global Catalogue of Microorganisms (GCM) 10K type strain sequencing project: providing services to taxonomists for standard genome sequencing and annotation.</title>
        <authorList>
            <consortium name="The Broad Institute Genomics Platform"/>
            <consortium name="The Broad Institute Genome Sequencing Center for Infectious Disease"/>
            <person name="Wu L."/>
            <person name="Ma J."/>
        </authorList>
    </citation>
    <scope>NUCLEOTIDE SEQUENCE [LARGE SCALE GENOMIC DNA]</scope>
    <source>
        <strain evidence="4">JCM 3369</strain>
    </source>
</reference>
<keyword evidence="2" id="KW-0472">Membrane</keyword>
<evidence type="ECO:0000256" key="2">
    <source>
        <dbReference type="SAM" id="Phobius"/>
    </source>
</evidence>
<feature type="compositionally biased region" description="Basic and acidic residues" evidence="1">
    <location>
        <begin position="241"/>
        <end position="261"/>
    </location>
</feature>
<feature type="transmembrane region" description="Helical" evidence="2">
    <location>
        <begin position="69"/>
        <end position="91"/>
    </location>
</feature>
<keyword evidence="4" id="KW-1185">Reference proteome</keyword>
<gene>
    <name evidence="3" type="ORF">ACFSC7_10425</name>
</gene>
<evidence type="ECO:0008006" key="5">
    <source>
        <dbReference type="Google" id="ProtNLM"/>
    </source>
</evidence>
<keyword evidence="2" id="KW-0812">Transmembrane</keyword>
<evidence type="ECO:0000313" key="3">
    <source>
        <dbReference type="EMBL" id="MFD1695931.1"/>
    </source>
</evidence>
<feature type="region of interest" description="Disordered" evidence="1">
    <location>
        <begin position="235"/>
        <end position="261"/>
    </location>
</feature>
<comment type="caution">
    <text evidence="3">The sequence shown here is derived from an EMBL/GenBank/DDBJ whole genome shotgun (WGS) entry which is preliminary data.</text>
</comment>
<dbReference type="Proteomes" id="UP001597327">
    <property type="component" value="Unassembled WGS sequence"/>
</dbReference>
<dbReference type="EMBL" id="JBHUFA010000003">
    <property type="protein sequence ID" value="MFD1695931.1"/>
    <property type="molecule type" value="Genomic_DNA"/>
</dbReference>
<organism evidence="3 4">
    <name type="scientific">Roseibium aestuarii</name>
    <dbReference type="NCBI Taxonomy" id="2600299"/>
    <lineage>
        <taxon>Bacteria</taxon>
        <taxon>Pseudomonadati</taxon>
        <taxon>Pseudomonadota</taxon>
        <taxon>Alphaproteobacteria</taxon>
        <taxon>Hyphomicrobiales</taxon>
        <taxon>Stappiaceae</taxon>
        <taxon>Roseibium</taxon>
    </lineage>
</organism>
<feature type="transmembrane region" description="Helical" evidence="2">
    <location>
        <begin position="20"/>
        <end position="49"/>
    </location>
</feature>
<dbReference type="RefSeq" id="WP_149894105.1">
    <property type="nucleotide sequence ID" value="NZ_JBHUFA010000003.1"/>
</dbReference>
<evidence type="ECO:0000313" key="4">
    <source>
        <dbReference type="Proteomes" id="UP001597327"/>
    </source>
</evidence>
<proteinExistence type="predicted"/>
<protein>
    <recommendedName>
        <fullName evidence="5">PH (Pleckstrin Homology) domain-containing protein</fullName>
    </recommendedName>
</protein>
<name>A0ABW4JYY0_9HYPH</name>